<accession>X1IJM8</accession>
<evidence type="ECO:0000259" key="1">
    <source>
        <dbReference type="PROSITE" id="PS51464"/>
    </source>
</evidence>
<dbReference type="InterPro" id="IPR001347">
    <property type="entry name" value="SIS_dom"/>
</dbReference>
<dbReference type="PROSITE" id="PS51464">
    <property type="entry name" value="SIS"/>
    <property type="match status" value="1"/>
</dbReference>
<comment type="caution">
    <text evidence="2">The sequence shown here is derived from an EMBL/GenBank/DDBJ whole genome shotgun (WGS) entry which is preliminary data.</text>
</comment>
<dbReference type="InterPro" id="IPR046348">
    <property type="entry name" value="SIS_dom_sf"/>
</dbReference>
<dbReference type="AlphaFoldDB" id="X1IJM8"/>
<dbReference type="GO" id="GO:0097367">
    <property type="term" value="F:carbohydrate derivative binding"/>
    <property type="evidence" value="ECO:0007669"/>
    <property type="project" value="InterPro"/>
</dbReference>
<dbReference type="Gene3D" id="3.40.50.10490">
    <property type="entry name" value="Glucose-6-phosphate isomerase like protein, domain 1"/>
    <property type="match status" value="1"/>
</dbReference>
<reference evidence="2" key="1">
    <citation type="journal article" date="2014" name="Front. Microbiol.">
        <title>High frequency of phylogenetically diverse reductive dehalogenase-homologous genes in deep subseafloor sedimentary metagenomes.</title>
        <authorList>
            <person name="Kawai M."/>
            <person name="Futagami T."/>
            <person name="Toyoda A."/>
            <person name="Takaki Y."/>
            <person name="Nishi S."/>
            <person name="Hori S."/>
            <person name="Arai W."/>
            <person name="Tsubouchi T."/>
            <person name="Morono Y."/>
            <person name="Uchiyama I."/>
            <person name="Ito T."/>
            <person name="Fujiyama A."/>
            <person name="Inagaki F."/>
            <person name="Takami H."/>
        </authorList>
    </citation>
    <scope>NUCLEOTIDE SEQUENCE</scope>
    <source>
        <strain evidence="2">Expedition CK06-06</strain>
    </source>
</reference>
<dbReference type="EMBL" id="BARU01029388">
    <property type="protein sequence ID" value="GAH66329.1"/>
    <property type="molecule type" value="Genomic_DNA"/>
</dbReference>
<dbReference type="SUPFAM" id="SSF53697">
    <property type="entry name" value="SIS domain"/>
    <property type="match status" value="1"/>
</dbReference>
<dbReference type="Pfam" id="PF01380">
    <property type="entry name" value="SIS"/>
    <property type="match status" value="1"/>
</dbReference>
<sequence length="107" mass="11630">MNSMVAQVYSLPDLITENFQEFDDIIRNTLSHDLCLSMKRLFLTGCGDSYHAALNAEFAFESIAGVPVEPLTAHQFSRYGVAYMPQTGPGTNVVVGISVSGEVARTV</sequence>
<dbReference type="GO" id="GO:1901135">
    <property type="term" value="P:carbohydrate derivative metabolic process"/>
    <property type="evidence" value="ECO:0007669"/>
    <property type="project" value="InterPro"/>
</dbReference>
<protein>
    <recommendedName>
        <fullName evidence="1">SIS domain-containing protein</fullName>
    </recommendedName>
</protein>
<feature type="domain" description="SIS" evidence="1">
    <location>
        <begin position="26"/>
        <end position="107"/>
    </location>
</feature>
<organism evidence="2">
    <name type="scientific">marine sediment metagenome</name>
    <dbReference type="NCBI Taxonomy" id="412755"/>
    <lineage>
        <taxon>unclassified sequences</taxon>
        <taxon>metagenomes</taxon>
        <taxon>ecological metagenomes</taxon>
    </lineage>
</organism>
<name>X1IJM8_9ZZZZ</name>
<evidence type="ECO:0000313" key="2">
    <source>
        <dbReference type="EMBL" id="GAH66329.1"/>
    </source>
</evidence>
<proteinExistence type="predicted"/>
<gene>
    <name evidence="2" type="ORF">S03H2_46755</name>
</gene>